<evidence type="ECO:0000313" key="17">
    <source>
        <dbReference type="Proteomes" id="UP000706151"/>
    </source>
</evidence>
<evidence type="ECO:0000256" key="2">
    <source>
        <dbReference type="ARBA" id="ARBA00022448"/>
    </source>
</evidence>
<evidence type="ECO:0000256" key="6">
    <source>
        <dbReference type="ARBA" id="ARBA00022741"/>
    </source>
</evidence>
<reference evidence="16 17" key="1">
    <citation type="submission" date="2020-10" db="EMBL/GenBank/DDBJ databases">
        <title>Connecting structure to function with the recovery of over 1000 high-quality activated sludge metagenome-assembled genomes encoding full-length rRNA genes using long-read sequencing.</title>
        <authorList>
            <person name="Singleton C.M."/>
            <person name="Petriglieri F."/>
            <person name="Kristensen J.M."/>
            <person name="Kirkegaard R.H."/>
            <person name="Michaelsen T.Y."/>
            <person name="Andersen M.H."/>
            <person name="Karst S.M."/>
            <person name="Dueholm M.S."/>
            <person name="Nielsen P.H."/>
            <person name="Albertsen M."/>
        </authorList>
    </citation>
    <scope>NUCLEOTIDE SEQUENCE [LARGE SCALE GENOMIC DNA]</scope>
    <source>
        <strain evidence="16">Fred_18-Q3-R57-64_BAT3C.720</strain>
    </source>
</reference>
<feature type="domain" description="ABC transmembrane type-1" evidence="15">
    <location>
        <begin position="18"/>
        <end position="301"/>
    </location>
</feature>
<evidence type="ECO:0000259" key="14">
    <source>
        <dbReference type="PROSITE" id="PS50893"/>
    </source>
</evidence>
<evidence type="ECO:0000256" key="1">
    <source>
        <dbReference type="ARBA" id="ARBA00004651"/>
    </source>
</evidence>
<dbReference type="PROSITE" id="PS50929">
    <property type="entry name" value="ABC_TM1F"/>
    <property type="match status" value="1"/>
</dbReference>
<dbReference type="InterPro" id="IPR027417">
    <property type="entry name" value="P-loop_NTPase"/>
</dbReference>
<dbReference type="SUPFAM" id="SSF90123">
    <property type="entry name" value="ABC transporter transmembrane region"/>
    <property type="match status" value="1"/>
</dbReference>
<sequence length="564" mass="60889">MKTSILLRYAAPYRASLAFASGLMLIETALSLAVPWLGGRFAAGVWADGQGRRNVAWVLVVLVALFAAQALLKFATGYLLSRGAQGILADLRARLYDHLQALPLSFFQQRRQGDLLALLTYEVGQLSSFITGTLLAVLPLLLTVVGAVLLMIRTDALLGILVAISIPLFYLLLKVMGRRLRPLSRDLQTEYADAVAIAEENLGLLPLIKTFTREAQESQRYRLQIERIRQLSTIQQRLYAALGPAVQFIAATAVVLLLWLASEQISGGGMTPGELVSFLLYAALLSRPVSALAGVYGQTQQVRGTLERLQEVLGETPEAIFPGGRALPRVRGEIQFCNVSFAYPGRAPALTEMCLTVAPGETLAITGRNGAGKSTLAHLLMRLHQPDAGEIRIDGIDIAKVSLHSLRGQIGIVPQQVLLFSGSVRDNIAYGRPDADATAIEAAATVAQAHEFITRLPQGYDSMIGDDGVRLSGGQRQRIALARALLKDPPILVLDEATAMFDPQGEKSFIEECHHTLGERTVLLITHRPASLALADRVVRLKDGKILPVTSSPSPGRTSPASLP</sequence>
<gene>
    <name evidence="16" type="ORF">IPK02_13355</name>
</gene>
<evidence type="ECO:0000313" key="16">
    <source>
        <dbReference type="EMBL" id="MBK7954850.1"/>
    </source>
</evidence>
<accession>A0A935W837</accession>
<dbReference type="Pfam" id="PF00005">
    <property type="entry name" value="ABC_tran"/>
    <property type="match status" value="1"/>
</dbReference>
<comment type="similarity">
    <text evidence="11">Belongs to the ABC transporter superfamily. Cyclolysin exporter (TC 3.A.1.109.2) family.</text>
</comment>
<evidence type="ECO:0000256" key="7">
    <source>
        <dbReference type="ARBA" id="ARBA00022840"/>
    </source>
</evidence>
<evidence type="ECO:0000256" key="12">
    <source>
        <dbReference type="ARBA" id="ARBA00072252"/>
    </source>
</evidence>
<evidence type="ECO:0000256" key="11">
    <source>
        <dbReference type="ARBA" id="ARBA00061173"/>
    </source>
</evidence>
<evidence type="ECO:0000256" key="8">
    <source>
        <dbReference type="ARBA" id="ARBA00022989"/>
    </source>
</evidence>
<dbReference type="FunFam" id="3.40.50.300:FF:000299">
    <property type="entry name" value="ABC transporter ATP-binding protein/permease"/>
    <property type="match status" value="1"/>
</dbReference>
<proteinExistence type="inferred from homology"/>
<keyword evidence="5" id="KW-0354">Hemolysis</keyword>
<keyword evidence="7 16" id="KW-0067">ATP-binding</keyword>
<feature type="transmembrane region" description="Helical" evidence="13">
    <location>
        <begin position="238"/>
        <end position="260"/>
    </location>
</feature>
<dbReference type="PROSITE" id="PS00211">
    <property type="entry name" value="ABC_TRANSPORTER_1"/>
    <property type="match status" value="1"/>
</dbReference>
<name>A0A935W837_9PROT</name>
<feature type="transmembrane region" description="Helical" evidence="13">
    <location>
        <begin position="275"/>
        <end position="296"/>
    </location>
</feature>
<dbReference type="Gene3D" id="1.20.1560.10">
    <property type="entry name" value="ABC transporter type 1, transmembrane domain"/>
    <property type="match status" value="1"/>
</dbReference>
<dbReference type="InterPro" id="IPR011527">
    <property type="entry name" value="ABC1_TM_dom"/>
</dbReference>
<dbReference type="GO" id="GO:0016887">
    <property type="term" value="F:ATP hydrolysis activity"/>
    <property type="evidence" value="ECO:0007669"/>
    <property type="project" value="InterPro"/>
</dbReference>
<keyword evidence="4 13" id="KW-0812">Transmembrane</keyword>
<dbReference type="InterPro" id="IPR036640">
    <property type="entry name" value="ABC1_TM_sf"/>
</dbReference>
<dbReference type="SUPFAM" id="SSF52540">
    <property type="entry name" value="P-loop containing nucleoside triphosphate hydrolases"/>
    <property type="match status" value="1"/>
</dbReference>
<dbReference type="InterPro" id="IPR003593">
    <property type="entry name" value="AAA+_ATPase"/>
</dbReference>
<protein>
    <recommendedName>
        <fullName evidence="12">Cyclolysin secretion/processing ATP-binding protein CyaB</fullName>
    </recommendedName>
</protein>
<comment type="caution">
    <text evidence="16">The sequence shown here is derived from an EMBL/GenBank/DDBJ whole genome shotgun (WGS) entry which is preliminary data.</text>
</comment>
<dbReference type="InterPro" id="IPR039421">
    <property type="entry name" value="Type_1_exporter"/>
</dbReference>
<dbReference type="PANTHER" id="PTHR43394">
    <property type="entry name" value="ATP-DEPENDENT PERMEASE MDL1, MITOCHONDRIAL"/>
    <property type="match status" value="1"/>
</dbReference>
<comment type="function">
    <text evidence="10">Involved in the export of calmodulin-sensitive adenylate cyclase-hemolysin (cyclolysin).</text>
</comment>
<evidence type="ECO:0000256" key="3">
    <source>
        <dbReference type="ARBA" id="ARBA00022475"/>
    </source>
</evidence>
<dbReference type="InterPro" id="IPR003439">
    <property type="entry name" value="ABC_transporter-like_ATP-bd"/>
</dbReference>
<feature type="transmembrane region" description="Helical" evidence="13">
    <location>
        <begin position="156"/>
        <end position="173"/>
    </location>
</feature>
<dbReference type="EMBL" id="JADJOT010000009">
    <property type="protein sequence ID" value="MBK7954850.1"/>
    <property type="molecule type" value="Genomic_DNA"/>
</dbReference>
<dbReference type="PANTHER" id="PTHR43394:SF1">
    <property type="entry name" value="ATP-BINDING CASSETTE SUB-FAMILY B MEMBER 10, MITOCHONDRIAL"/>
    <property type="match status" value="1"/>
</dbReference>
<dbReference type="SMART" id="SM00382">
    <property type="entry name" value="AAA"/>
    <property type="match status" value="1"/>
</dbReference>
<dbReference type="Proteomes" id="UP000706151">
    <property type="component" value="Unassembled WGS sequence"/>
</dbReference>
<feature type="domain" description="ABC transporter" evidence="14">
    <location>
        <begin position="334"/>
        <end position="564"/>
    </location>
</feature>
<dbReference type="GO" id="GO:0005524">
    <property type="term" value="F:ATP binding"/>
    <property type="evidence" value="ECO:0007669"/>
    <property type="project" value="UniProtKB-KW"/>
</dbReference>
<organism evidence="16 17">
    <name type="scientific">Candidatus Accumulibacter affinis</name>
    <dbReference type="NCBI Taxonomy" id="2954384"/>
    <lineage>
        <taxon>Bacteria</taxon>
        <taxon>Pseudomonadati</taxon>
        <taxon>Pseudomonadota</taxon>
        <taxon>Betaproteobacteria</taxon>
        <taxon>Candidatus Accumulibacter</taxon>
    </lineage>
</organism>
<dbReference type="GO" id="GO:0015421">
    <property type="term" value="F:ABC-type oligopeptide transporter activity"/>
    <property type="evidence" value="ECO:0007669"/>
    <property type="project" value="TreeGrafter"/>
</dbReference>
<feature type="transmembrane region" description="Helical" evidence="13">
    <location>
        <begin position="129"/>
        <end position="150"/>
    </location>
</feature>
<keyword evidence="8 13" id="KW-1133">Transmembrane helix</keyword>
<dbReference type="GO" id="GO:0005886">
    <property type="term" value="C:plasma membrane"/>
    <property type="evidence" value="ECO:0007669"/>
    <property type="project" value="UniProtKB-SubCell"/>
</dbReference>
<evidence type="ECO:0000256" key="9">
    <source>
        <dbReference type="ARBA" id="ARBA00023136"/>
    </source>
</evidence>
<feature type="transmembrane region" description="Helical" evidence="13">
    <location>
        <begin position="55"/>
        <end position="72"/>
    </location>
</feature>
<keyword evidence="3" id="KW-1003">Cell membrane</keyword>
<evidence type="ECO:0000256" key="10">
    <source>
        <dbReference type="ARBA" id="ARBA00055355"/>
    </source>
</evidence>
<keyword evidence="9 13" id="KW-0472">Membrane</keyword>
<keyword evidence="5" id="KW-0204">Cytolysis</keyword>
<evidence type="ECO:0000256" key="5">
    <source>
        <dbReference type="ARBA" id="ARBA00022735"/>
    </source>
</evidence>
<dbReference type="Pfam" id="PF00664">
    <property type="entry name" value="ABC_membrane"/>
    <property type="match status" value="1"/>
</dbReference>
<dbReference type="InterPro" id="IPR017871">
    <property type="entry name" value="ABC_transporter-like_CS"/>
</dbReference>
<evidence type="ECO:0000256" key="13">
    <source>
        <dbReference type="SAM" id="Phobius"/>
    </source>
</evidence>
<dbReference type="Gene3D" id="3.40.50.300">
    <property type="entry name" value="P-loop containing nucleotide triphosphate hydrolases"/>
    <property type="match status" value="1"/>
</dbReference>
<dbReference type="PROSITE" id="PS50893">
    <property type="entry name" value="ABC_TRANSPORTER_2"/>
    <property type="match status" value="1"/>
</dbReference>
<dbReference type="AlphaFoldDB" id="A0A935W837"/>
<comment type="subcellular location">
    <subcellularLocation>
        <location evidence="1">Cell membrane</location>
        <topology evidence="1">Multi-pass membrane protein</topology>
    </subcellularLocation>
</comment>
<keyword evidence="6" id="KW-0547">Nucleotide-binding</keyword>
<dbReference type="GO" id="GO:0031640">
    <property type="term" value="P:killing of cells of another organism"/>
    <property type="evidence" value="ECO:0007669"/>
    <property type="project" value="UniProtKB-KW"/>
</dbReference>
<evidence type="ECO:0000259" key="15">
    <source>
        <dbReference type="PROSITE" id="PS50929"/>
    </source>
</evidence>
<keyword evidence="2" id="KW-0813">Transport</keyword>
<evidence type="ECO:0000256" key="4">
    <source>
        <dbReference type="ARBA" id="ARBA00022692"/>
    </source>
</evidence>